<feature type="transmembrane region" description="Helical" evidence="1">
    <location>
        <begin position="21"/>
        <end position="41"/>
    </location>
</feature>
<evidence type="ECO:0000256" key="1">
    <source>
        <dbReference type="SAM" id="Phobius"/>
    </source>
</evidence>
<accession>A0A1I0FDP7</accession>
<dbReference type="EMBL" id="FOHV01000040">
    <property type="protein sequence ID" value="SET56396.1"/>
    <property type="molecule type" value="Genomic_DNA"/>
</dbReference>
<dbReference type="RefSeq" id="WP_093322254.1">
    <property type="nucleotide sequence ID" value="NZ_FOHV01000040.1"/>
</dbReference>
<proteinExistence type="predicted"/>
<dbReference type="Proteomes" id="UP000242642">
    <property type="component" value="Unassembled WGS sequence"/>
</dbReference>
<gene>
    <name evidence="3" type="ORF">SAMN02583745_02731</name>
</gene>
<dbReference type="OrthoDB" id="8001376at2"/>
<name>A0A1I0FDP7_9GAMM</name>
<feature type="domain" description="H repeat-associated protein N-terminal" evidence="2">
    <location>
        <begin position="5"/>
        <end position="51"/>
    </location>
</feature>
<keyword evidence="1" id="KW-0812">Transmembrane</keyword>
<dbReference type="InterPro" id="IPR032806">
    <property type="entry name" value="YbfD_N"/>
</dbReference>
<reference evidence="4" key="1">
    <citation type="submission" date="2016-10" db="EMBL/GenBank/DDBJ databases">
        <authorList>
            <person name="Varghese N."/>
            <person name="Submissions S."/>
        </authorList>
    </citation>
    <scope>NUCLEOTIDE SEQUENCE [LARGE SCALE GENOMIC DNA]</scope>
    <source>
        <strain evidence="4">DSM 18579</strain>
    </source>
</reference>
<keyword evidence="1" id="KW-0472">Membrane</keyword>
<protein>
    <submittedName>
        <fullName evidence="3">DDE_Tnp_1-associated</fullName>
    </submittedName>
</protein>
<evidence type="ECO:0000259" key="2">
    <source>
        <dbReference type="Pfam" id="PF13808"/>
    </source>
</evidence>
<dbReference type="STRING" id="1123402.SAMN02583745_02731"/>
<keyword evidence="4" id="KW-1185">Reference proteome</keyword>
<organism evidence="3 4">
    <name type="scientific">Thorsellia anophelis DSM 18579</name>
    <dbReference type="NCBI Taxonomy" id="1123402"/>
    <lineage>
        <taxon>Bacteria</taxon>
        <taxon>Pseudomonadati</taxon>
        <taxon>Pseudomonadota</taxon>
        <taxon>Gammaproteobacteria</taxon>
        <taxon>Enterobacterales</taxon>
        <taxon>Thorselliaceae</taxon>
        <taxon>Thorsellia</taxon>
    </lineage>
</organism>
<dbReference type="AlphaFoldDB" id="A0A1I0FDP7"/>
<evidence type="ECO:0000313" key="3">
    <source>
        <dbReference type="EMBL" id="SET56396.1"/>
    </source>
</evidence>
<evidence type="ECO:0000313" key="4">
    <source>
        <dbReference type="Proteomes" id="UP000242642"/>
    </source>
</evidence>
<sequence>MKLIKILDTLEENRKITNQRYPVREIAFLVLAGLICGYSSWTSITEFGEYNLK</sequence>
<dbReference type="Pfam" id="PF13808">
    <property type="entry name" value="DDE_Tnp_1_assoc"/>
    <property type="match status" value="1"/>
</dbReference>
<keyword evidence="1" id="KW-1133">Transmembrane helix</keyword>